<proteinExistence type="predicted"/>
<gene>
    <name evidence="1" type="ORF">HPB47_008036</name>
</gene>
<sequence length="506" mass="55767">MLQDLRGCRIRVEFAAGRRTEQDHPLRDERLCAVQSTGNEQTALDDIFAILNISHRGLHNKTYQRYVKEKLNPATKRAACTISSKCATTVSLLYKELSYGSMKNIAVSYNGSWKTRGHCSHIGVGTVIELFTGLVLDQVVLSNFCVACKKGPKEGNVGYSDWKSSHEATGNKACQMEVEAALILFARSWERHGLRYATMLSDGDSRSFTALQEANVYGFFPVEKEDYVNHAQKRMGTALRSLVQKQKGQKGAAGTSLGGKERLTAELITRLSSYYGWALKSHEGDVDAMHNALGTRVVMVAMAHTLSPPPLSRPLDDGLRWRREDDEERRRPSSLSSPRSRCCGDMVSASSRLTPGGSSGRSSANGVPGGLSGTELRRRATKGAAEGREAERIVKLHAPKRKTRDVTKDARLDCARWTRKTNEASTAACVGRAHPCERLHLALRCKAVKLNTHALVRGGMEACGRHDVSNLIMRTRPWFCLITVTAILRFGNVSSQLLAPRIADIV</sequence>
<dbReference type="EMBL" id="JABSTQ010011148">
    <property type="protein sequence ID" value="KAG0414802.1"/>
    <property type="molecule type" value="Genomic_DNA"/>
</dbReference>
<keyword evidence="2" id="KW-1185">Reference proteome</keyword>
<name>A0AC60P5W4_IXOPE</name>
<reference evidence="1 2" key="1">
    <citation type="journal article" date="2020" name="Cell">
        <title>Large-Scale Comparative Analyses of Tick Genomes Elucidate Their Genetic Diversity and Vector Capacities.</title>
        <authorList>
            <consortium name="Tick Genome and Microbiome Consortium (TIGMIC)"/>
            <person name="Jia N."/>
            <person name="Wang J."/>
            <person name="Shi W."/>
            <person name="Du L."/>
            <person name="Sun Y."/>
            <person name="Zhan W."/>
            <person name="Jiang J.F."/>
            <person name="Wang Q."/>
            <person name="Zhang B."/>
            <person name="Ji P."/>
            <person name="Bell-Sakyi L."/>
            <person name="Cui X.M."/>
            <person name="Yuan T.T."/>
            <person name="Jiang B.G."/>
            <person name="Yang W.F."/>
            <person name="Lam T.T."/>
            <person name="Chang Q.C."/>
            <person name="Ding S.J."/>
            <person name="Wang X.J."/>
            <person name="Zhu J.G."/>
            <person name="Ruan X.D."/>
            <person name="Zhao L."/>
            <person name="Wei J.T."/>
            <person name="Ye R.Z."/>
            <person name="Que T.C."/>
            <person name="Du C.H."/>
            <person name="Zhou Y.H."/>
            <person name="Cheng J.X."/>
            <person name="Dai P.F."/>
            <person name="Guo W.B."/>
            <person name="Han X.H."/>
            <person name="Huang E.J."/>
            <person name="Li L.F."/>
            <person name="Wei W."/>
            <person name="Gao Y.C."/>
            <person name="Liu J.Z."/>
            <person name="Shao H.Z."/>
            <person name="Wang X."/>
            <person name="Wang C.C."/>
            <person name="Yang T.C."/>
            <person name="Huo Q.B."/>
            <person name="Li W."/>
            <person name="Chen H.Y."/>
            <person name="Chen S.E."/>
            <person name="Zhou L.G."/>
            <person name="Ni X.B."/>
            <person name="Tian J.H."/>
            <person name="Sheng Y."/>
            <person name="Liu T."/>
            <person name="Pan Y.S."/>
            <person name="Xia L.Y."/>
            <person name="Li J."/>
            <person name="Zhao F."/>
            <person name="Cao W.C."/>
        </authorList>
    </citation>
    <scope>NUCLEOTIDE SEQUENCE [LARGE SCALE GENOMIC DNA]</scope>
    <source>
        <strain evidence="1">Iper-2018</strain>
    </source>
</reference>
<accession>A0AC60P5W4</accession>
<protein>
    <submittedName>
        <fullName evidence="1">Uncharacterized protein</fullName>
    </submittedName>
</protein>
<dbReference type="Proteomes" id="UP000805193">
    <property type="component" value="Unassembled WGS sequence"/>
</dbReference>
<evidence type="ECO:0000313" key="2">
    <source>
        <dbReference type="Proteomes" id="UP000805193"/>
    </source>
</evidence>
<organism evidence="1 2">
    <name type="scientific">Ixodes persulcatus</name>
    <name type="common">Taiga tick</name>
    <dbReference type="NCBI Taxonomy" id="34615"/>
    <lineage>
        <taxon>Eukaryota</taxon>
        <taxon>Metazoa</taxon>
        <taxon>Ecdysozoa</taxon>
        <taxon>Arthropoda</taxon>
        <taxon>Chelicerata</taxon>
        <taxon>Arachnida</taxon>
        <taxon>Acari</taxon>
        <taxon>Parasitiformes</taxon>
        <taxon>Ixodida</taxon>
        <taxon>Ixodoidea</taxon>
        <taxon>Ixodidae</taxon>
        <taxon>Ixodinae</taxon>
        <taxon>Ixodes</taxon>
    </lineage>
</organism>
<comment type="caution">
    <text evidence="1">The sequence shown here is derived from an EMBL/GenBank/DDBJ whole genome shotgun (WGS) entry which is preliminary data.</text>
</comment>
<evidence type="ECO:0000313" key="1">
    <source>
        <dbReference type="EMBL" id="KAG0414802.1"/>
    </source>
</evidence>